<evidence type="ECO:0000259" key="3">
    <source>
        <dbReference type="Pfam" id="PF20253"/>
    </source>
</evidence>
<keyword evidence="5" id="KW-1185">Reference proteome</keyword>
<dbReference type="Gene3D" id="2.120.10.80">
    <property type="entry name" value="Kelch-type beta propeller"/>
    <property type="match status" value="1"/>
</dbReference>
<evidence type="ECO:0000313" key="5">
    <source>
        <dbReference type="Proteomes" id="UP000566819"/>
    </source>
</evidence>
<dbReference type="Proteomes" id="UP000566819">
    <property type="component" value="Unassembled WGS sequence"/>
</dbReference>
<evidence type="ECO:0000256" key="1">
    <source>
        <dbReference type="SAM" id="MobiDB-lite"/>
    </source>
</evidence>
<proteinExistence type="predicted"/>
<dbReference type="PANTHER" id="PTHR38795">
    <property type="entry name" value="DUF6604 DOMAIN-CONTAINING PROTEIN"/>
    <property type="match status" value="1"/>
</dbReference>
<sequence length="1547" mass="172008">MKPLAQISYGPIAMSGDRFKRGHAVECAASRLLQTIAYLCTQIRSYRSFYLQYKHNTSILLKWIVTTASAVASDVSVRPKNNYSKNKKKAARATRAAQENLASPEVTFTGLLSLSNIIAEAQEAVPDGISALFDSVIRARTVAYQCYQKLWTDNPDEDLKQSSEAHKPFIDALKSAWDTLSGAAWREKYPDGKKYTKKAGGGATDIAKSTENPQAVYFMNAFEKLDIEVLPSEDEAELEDIANSEVYFAVCFFIRDFLDLRRYMFDLWHQVGQGKVHCTAALAQTDELESDLVSASNERSLITPERMRQWKSDYTISWLYDLVNTYTARRLSGLKSSTPLENAEKLDWSFTPFKTEWTNREVWGPMEFVKDITVLAMQKPESLILHELKPHHVFQLQLVVDSMLKAKRWAAAVNTPPIDRYGATHPTFIWDNYNDLREVRAVRNRWVNSPELLIKMFKEDTDRQGDAGLWNAPISHLDVSTTGAQSCGDTNSSLSDPSNRLPTSMFAQSSASGLWIYSPYLCGTGQAKLLNMVYDWGTKCWDRPEFMVGFFHLCTKSSYFAKFNTKRRGKGGKVAESALLRQKGRSNQHSLFKNASKLYALGEACYKKSKLDLQQFPSLATQPRNVVEFLDRIKTDLVSDFGGTPPVVFLNYGGIFTIVMVLLQTLEEATQDLPSVKRRIAEEFVKYNKMEFGLHDKVYGLAFGTSEIMIQDTAGHRLDHEILCRMDFVLEETWIEIELELMPALMLNDLSKEADYKPKRGTYKNAAVSPAGRFLLEEQLASVGDVNPEAYAMVKSLLEQQQYGDCADCLDWQAGVKLEAGLGEKLKQALLSGTLALNSAVAKMAYAVVTTKRRSHSAQKASNLSAYFATDTRVDCLCLSAIFMGHTSRLRESLAVYVEMNGIFDNAINFLNWRRNTPSVSDYPKTQTFLNATYSRFRVHSQKTWLSSCSWLLELRASHGRWYHQSQIKNGLLIIDGGVESFSDRGPGRNQYDDPNWQGLITMGPNYYTLAINISTSWDWKLNMSEVIINKTADAQTGNYPPLVEAATIFQGPPDDPQIYLYGGVTSTVNWTFPKLQLPLSSQYTLWSLDPTTDVWSQHDVFSEVPERPSRGAYAEAPDKGLAFYLNGEITNESSINSYWLGNRTMVLEGMARNFSTVAITNDLPRIRGGMIYVPALGPQGVLVTIGGATAGSTGLNLLPMNQVNVFDVSAATNSVVMGDSGGWYTQSLTGTVPEPRVDFCLVLASAPDNTSHSIYMYGGWDPTQENKYFDETWVLTLPSFTWILVNSGSLPRYGHTCHFAGSRQMLTIGGQDTTDLTASCDWEYMGIAVFDLTSLVWGSVFSSSKPAYQLPSQIYNIVGGGADGNASKMRPEGGWTTVDIASLFTGSENQTAEANLTALAVTGTVVNGTGTNITTMPTMLPPPGGNTGVSAASQKSMLVGGVVAAIVAFLLFISLIITLRRQNPKFFSFLSRNKKQEGKETGDVEEEREEEEVVGDRGWGIPLPEGVPEAGGDVRCEVHGVMQLEARELYGVQMEVVEMPGEGNWI</sequence>
<evidence type="ECO:0000313" key="4">
    <source>
        <dbReference type="EMBL" id="KAF4637225.1"/>
    </source>
</evidence>
<accession>A0A8H4RY48</accession>
<dbReference type="PANTHER" id="PTHR38795:SF1">
    <property type="entry name" value="DUF6604 DOMAIN-CONTAINING PROTEIN"/>
    <property type="match status" value="1"/>
</dbReference>
<dbReference type="OrthoDB" id="10251809at2759"/>
<protein>
    <recommendedName>
        <fullName evidence="3">DUF6604 domain-containing protein</fullName>
    </recommendedName>
</protein>
<keyword evidence="2" id="KW-1133">Transmembrane helix</keyword>
<dbReference type="SUPFAM" id="SSF117281">
    <property type="entry name" value="Kelch motif"/>
    <property type="match status" value="1"/>
</dbReference>
<reference evidence="4 5" key="1">
    <citation type="submission" date="2020-03" db="EMBL/GenBank/DDBJ databases">
        <title>Draft Genome Sequence of Cudoniella acicularis.</title>
        <authorList>
            <person name="Buettner E."/>
            <person name="Kellner H."/>
        </authorList>
    </citation>
    <scope>NUCLEOTIDE SEQUENCE [LARGE SCALE GENOMIC DNA]</scope>
    <source>
        <strain evidence="4 5">DSM 108380</strain>
    </source>
</reference>
<organism evidence="4 5">
    <name type="scientific">Cudoniella acicularis</name>
    <dbReference type="NCBI Taxonomy" id="354080"/>
    <lineage>
        <taxon>Eukaryota</taxon>
        <taxon>Fungi</taxon>
        <taxon>Dikarya</taxon>
        <taxon>Ascomycota</taxon>
        <taxon>Pezizomycotina</taxon>
        <taxon>Leotiomycetes</taxon>
        <taxon>Helotiales</taxon>
        <taxon>Tricladiaceae</taxon>
        <taxon>Cudoniella</taxon>
    </lineage>
</organism>
<dbReference type="InterPro" id="IPR015915">
    <property type="entry name" value="Kelch-typ_b-propeller"/>
</dbReference>
<dbReference type="Pfam" id="PF20253">
    <property type="entry name" value="DUF6604"/>
    <property type="match status" value="1"/>
</dbReference>
<feature type="domain" description="DUF6604" evidence="3">
    <location>
        <begin position="52"/>
        <end position="281"/>
    </location>
</feature>
<feature type="region of interest" description="Disordered" evidence="1">
    <location>
        <begin position="1477"/>
        <end position="1507"/>
    </location>
</feature>
<evidence type="ECO:0000256" key="2">
    <source>
        <dbReference type="SAM" id="Phobius"/>
    </source>
</evidence>
<feature type="compositionally biased region" description="Acidic residues" evidence="1">
    <location>
        <begin position="1484"/>
        <end position="1494"/>
    </location>
</feature>
<feature type="transmembrane region" description="Helical" evidence="2">
    <location>
        <begin position="1438"/>
        <end position="1460"/>
    </location>
</feature>
<dbReference type="EMBL" id="JAAMPI010000030">
    <property type="protein sequence ID" value="KAF4637225.1"/>
    <property type="molecule type" value="Genomic_DNA"/>
</dbReference>
<keyword evidence="2" id="KW-0812">Transmembrane</keyword>
<keyword evidence="2" id="KW-0472">Membrane</keyword>
<comment type="caution">
    <text evidence="4">The sequence shown here is derived from an EMBL/GenBank/DDBJ whole genome shotgun (WGS) entry which is preliminary data.</text>
</comment>
<dbReference type="InterPro" id="IPR046539">
    <property type="entry name" value="DUF6604"/>
</dbReference>
<name>A0A8H4RY48_9HELO</name>
<gene>
    <name evidence="4" type="ORF">G7Y89_g847</name>
</gene>